<protein>
    <recommendedName>
        <fullName evidence="4">DUF2946 domain-containing protein</fullName>
    </recommendedName>
</protein>
<sequence length="133" mass="13778">MSSRRFGAALAPSTHRPWLVALVLSALLSTQWLALLHDLGHANGRLSDGPGAVSASSSSPGVLRSVVEAASDHIEGAALCQLFQQLAQPAPPAMVVVQALERESFPEPSLAPSGGRTAPPVDAYRARAPPLQA</sequence>
<dbReference type="Proteomes" id="UP001371218">
    <property type="component" value="Unassembled WGS sequence"/>
</dbReference>
<dbReference type="EMBL" id="JBBUTG010000005">
    <property type="protein sequence ID" value="MEK8031324.1"/>
    <property type="molecule type" value="Genomic_DNA"/>
</dbReference>
<accession>A0ABU9BNI4</accession>
<name>A0ABU9BNI4_9BURK</name>
<evidence type="ECO:0008006" key="4">
    <source>
        <dbReference type="Google" id="ProtNLM"/>
    </source>
</evidence>
<evidence type="ECO:0000313" key="3">
    <source>
        <dbReference type="Proteomes" id="UP001371218"/>
    </source>
</evidence>
<proteinExistence type="predicted"/>
<dbReference type="RefSeq" id="WP_341425700.1">
    <property type="nucleotide sequence ID" value="NZ_JBBUTG010000005.1"/>
</dbReference>
<comment type="caution">
    <text evidence="2">The sequence shown here is derived from an EMBL/GenBank/DDBJ whole genome shotgun (WGS) entry which is preliminary data.</text>
</comment>
<organism evidence="2 3">
    <name type="scientific">Ideonella lacteola</name>
    <dbReference type="NCBI Taxonomy" id="2984193"/>
    <lineage>
        <taxon>Bacteria</taxon>
        <taxon>Pseudomonadati</taxon>
        <taxon>Pseudomonadota</taxon>
        <taxon>Betaproteobacteria</taxon>
        <taxon>Burkholderiales</taxon>
        <taxon>Sphaerotilaceae</taxon>
        <taxon>Ideonella</taxon>
    </lineage>
</organism>
<evidence type="ECO:0000256" key="1">
    <source>
        <dbReference type="SAM" id="MobiDB-lite"/>
    </source>
</evidence>
<keyword evidence="3" id="KW-1185">Reference proteome</keyword>
<gene>
    <name evidence="2" type="ORF">AACH06_10890</name>
</gene>
<evidence type="ECO:0000313" key="2">
    <source>
        <dbReference type="EMBL" id="MEK8031324.1"/>
    </source>
</evidence>
<reference evidence="2 3" key="1">
    <citation type="submission" date="2024-04" db="EMBL/GenBank/DDBJ databases">
        <title>Novel species of the genus Ideonella isolated from streams.</title>
        <authorList>
            <person name="Lu H."/>
        </authorList>
    </citation>
    <scope>NUCLEOTIDE SEQUENCE [LARGE SCALE GENOMIC DNA]</scope>
    <source>
        <strain evidence="2 3">DXS29W</strain>
    </source>
</reference>
<feature type="region of interest" description="Disordered" evidence="1">
    <location>
        <begin position="106"/>
        <end position="133"/>
    </location>
</feature>